<proteinExistence type="predicted"/>
<keyword evidence="2" id="KW-1185">Reference proteome</keyword>
<dbReference type="Proteomes" id="UP000179807">
    <property type="component" value="Unassembled WGS sequence"/>
</dbReference>
<dbReference type="VEuPathDB" id="TrichDB:TRFO_35241"/>
<name>A0A1J4JGV0_9EUKA</name>
<sequence length="154" mass="18313">MTDSNQIARIQGYIQEIYDHCAANPNRLEVAITNLQALKSAITSYERAPRYYNAIFEDNDVQPIMKRTIDNENDQYKHPVIGELEKIFDRKLKQSELKDLAKALSEKIQLRLDRDTKRSKIKLLQWFSNNWEIVHQKIYEFNFNKMAFDDQTKK</sequence>
<gene>
    <name evidence="1" type="ORF">TRFO_35241</name>
</gene>
<organism evidence="1 2">
    <name type="scientific">Tritrichomonas foetus</name>
    <dbReference type="NCBI Taxonomy" id="1144522"/>
    <lineage>
        <taxon>Eukaryota</taxon>
        <taxon>Metamonada</taxon>
        <taxon>Parabasalia</taxon>
        <taxon>Tritrichomonadida</taxon>
        <taxon>Tritrichomonadidae</taxon>
        <taxon>Tritrichomonas</taxon>
    </lineage>
</organism>
<protein>
    <submittedName>
        <fullName evidence="1">Uncharacterized protein</fullName>
    </submittedName>
</protein>
<accession>A0A1J4JGV0</accession>
<dbReference type="RefSeq" id="XP_068351529.1">
    <property type="nucleotide sequence ID" value="XM_068510144.1"/>
</dbReference>
<evidence type="ECO:0000313" key="1">
    <source>
        <dbReference type="EMBL" id="OHS98392.1"/>
    </source>
</evidence>
<evidence type="ECO:0000313" key="2">
    <source>
        <dbReference type="Proteomes" id="UP000179807"/>
    </source>
</evidence>
<comment type="caution">
    <text evidence="1">The sequence shown here is derived from an EMBL/GenBank/DDBJ whole genome shotgun (WGS) entry which is preliminary data.</text>
</comment>
<dbReference type="EMBL" id="MLAK01001059">
    <property type="protein sequence ID" value="OHS98392.1"/>
    <property type="molecule type" value="Genomic_DNA"/>
</dbReference>
<dbReference type="GeneID" id="94844848"/>
<reference evidence="1" key="1">
    <citation type="submission" date="2016-10" db="EMBL/GenBank/DDBJ databases">
        <authorList>
            <person name="Benchimol M."/>
            <person name="Almeida L.G."/>
            <person name="Vasconcelos A.T."/>
            <person name="Perreira-Neves A."/>
            <person name="Rosa I.A."/>
            <person name="Tasca T."/>
            <person name="Bogo M.R."/>
            <person name="de Souza W."/>
        </authorList>
    </citation>
    <scope>NUCLEOTIDE SEQUENCE [LARGE SCALE GENOMIC DNA]</scope>
    <source>
        <strain evidence="1">K</strain>
    </source>
</reference>
<dbReference type="AlphaFoldDB" id="A0A1J4JGV0"/>